<evidence type="ECO:0000256" key="1">
    <source>
        <dbReference type="ARBA" id="ARBA00022737"/>
    </source>
</evidence>
<protein>
    <submittedName>
        <fullName evidence="5">MucBP domain-containing protein</fullName>
    </submittedName>
</protein>
<sequence length="1038" mass="114911">MRRGLKKCWIFSLAVFLSLTTILARVPPTITTYAEGNGFTAQAVDLYGSALGSVTFSGGKITRENAPTIDDTHSFVRAYVIDSETGDKEEIESAELRDGRVFFKLINENEEMLERSYTQGDAASKIYFEYLSMAETIKVTFEPDTAEGQDIILTSSSGTNVAYAPKTANGVAEEHFTVSVPRNATPVINTEGVTFEEDVSTAQRTVYRYKVSSANDINVPITSSVKNSLTITTKASNNGAHADDWNMTGIPACSEMGNYIKTSELNENNEHHSGYDAECIRKDYFYSKTELVTEDVTDERINTGEEILDDSKTISYGDTVHLKAYHDMTYYAGNKPRVYSSFMSILYLNGQPIGAPQPLARFGDYAYPGGDTSLKRPYFQKNMNWDGADGDWEHTPGYSRRGDPSVISAFTRRQGWRTWDPWWDRGFNSAYWNDYGELNKTKNGFYTWYNEVIKTHVIGQSTTTEIEHGPLAGATVTIKITDAKPDNYVGRLNTFDEVKANVSGVPNTLDEFGNVTGWNNTRAFNRGAHNSLRVAYDITIENAPADVTAKAEWSTTLRSKAGMYLNYGVENTYVQAAKLNDKSTVDDKATMQKADSAWFEPYNSNDRDANGVDTKWDSGINRARLDNPLSSIAGQVKNGYTNPVYRDLSVSQIQGEQLREQAVDKNASWTEEGDFGVTFPLYSSIGNSIENDASNGFVSQGGMNVIGVEASLVNIPVNFDYDEANGGTVQNPQNFPDKATSLADASGRFLYNVEGNPLIHVPLEIPSKENAKFVGWHAYTMLNGNVVNDLGYVKPGENLDIRSESQMGSRINDTLGDLIFDSVHIAAEYVSSDQQATDSFIVNHVYKENEDSEQEDGSETVASFVSIHGSDSSLTESGEKKFAPDKLEYNGNKYKLVLSDDASPRGGYTTFTDTSTSMTFTYVRTRGTVKVRYEDTEGNLLPDTKEITLVDNGLEGTEYESTKEEFTDYVFVDMKEDSAPAKGTVQEGDQTVVYVYRPKVKVPNTGLDVPMGPTLAILLDAVLATGIFLLIRRKRRGL</sequence>
<feature type="signal peptide" evidence="3">
    <location>
        <begin position="1"/>
        <end position="24"/>
    </location>
</feature>
<name>A0AAW6CNC5_9FIRM</name>
<keyword evidence="2" id="KW-1133">Transmembrane helix</keyword>
<dbReference type="Pfam" id="PF06458">
    <property type="entry name" value="MucBP"/>
    <property type="match status" value="1"/>
</dbReference>
<evidence type="ECO:0000256" key="2">
    <source>
        <dbReference type="SAM" id="Phobius"/>
    </source>
</evidence>
<evidence type="ECO:0000259" key="4">
    <source>
        <dbReference type="Pfam" id="PF06458"/>
    </source>
</evidence>
<dbReference type="RefSeq" id="WP_272001464.1">
    <property type="nucleotide sequence ID" value="NZ_JAQLXO010000004.1"/>
</dbReference>
<reference evidence="5" key="1">
    <citation type="submission" date="2023-01" db="EMBL/GenBank/DDBJ databases">
        <title>Human gut microbiome strain richness.</title>
        <authorList>
            <person name="Chen-Liaw A."/>
        </authorList>
    </citation>
    <scope>NUCLEOTIDE SEQUENCE</scope>
    <source>
        <strain evidence="5">D8_m1001271B151109d0_201107</strain>
    </source>
</reference>
<dbReference type="Proteomes" id="UP001212981">
    <property type="component" value="Unassembled WGS sequence"/>
</dbReference>
<keyword evidence="1" id="KW-0677">Repeat</keyword>
<accession>A0AAW6CNC5</accession>
<dbReference type="InterPro" id="IPR009459">
    <property type="entry name" value="MucBP_dom"/>
</dbReference>
<evidence type="ECO:0000313" key="6">
    <source>
        <dbReference type="Proteomes" id="UP001212981"/>
    </source>
</evidence>
<feature type="transmembrane region" description="Helical" evidence="2">
    <location>
        <begin position="1011"/>
        <end position="1031"/>
    </location>
</feature>
<dbReference type="Gene3D" id="3.10.20.320">
    <property type="entry name" value="Putative peptidoglycan bound protein (lpxtg motif)"/>
    <property type="match status" value="1"/>
</dbReference>
<keyword evidence="2" id="KW-0812">Transmembrane</keyword>
<evidence type="ECO:0000256" key="3">
    <source>
        <dbReference type="SAM" id="SignalP"/>
    </source>
</evidence>
<feature type="chain" id="PRO_5043431423" evidence="3">
    <location>
        <begin position="25"/>
        <end position="1038"/>
    </location>
</feature>
<dbReference type="EMBL" id="JAQLXO010000004">
    <property type="protein sequence ID" value="MDB7982099.1"/>
    <property type="molecule type" value="Genomic_DNA"/>
</dbReference>
<comment type="caution">
    <text evidence="5">The sequence shown here is derived from an EMBL/GenBank/DDBJ whole genome shotgun (WGS) entry which is preliminary data.</text>
</comment>
<dbReference type="AlphaFoldDB" id="A0AAW6CNC5"/>
<keyword evidence="2" id="KW-0472">Membrane</keyword>
<evidence type="ECO:0000313" key="5">
    <source>
        <dbReference type="EMBL" id="MDB7982099.1"/>
    </source>
</evidence>
<gene>
    <name evidence="5" type="ORF">PND82_04610</name>
</gene>
<feature type="domain" description="MucBP" evidence="4">
    <location>
        <begin position="928"/>
        <end position="997"/>
    </location>
</feature>
<keyword evidence="3" id="KW-0732">Signal</keyword>
<proteinExistence type="predicted"/>
<organism evidence="5 6">
    <name type="scientific">Faecalicoccus pleomorphus</name>
    <dbReference type="NCBI Taxonomy" id="1323"/>
    <lineage>
        <taxon>Bacteria</taxon>
        <taxon>Bacillati</taxon>
        <taxon>Bacillota</taxon>
        <taxon>Erysipelotrichia</taxon>
        <taxon>Erysipelotrichales</taxon>
        <taxon>Erysipelotrichaceae</taxon>
        <taxon>Faecalicoccus</taxon>
    </lineage>
</organism>